<name>A0ACC2MAZ8_PERAE</name>
<evidence type="ECO:0000313" key="2">
    <source>
        <dbReference type="Proteomes" id="UP001234297"/>
    </source>
</evidence>
<keyword evidence="2" id="KW-1185">Reference proteome</keyword>
<protein>
    <submittedName>
        <fullName evidence="1">Uncharacterized protein</fullName>
    </submittedName>
</protein>
<sequence length="687" mass="76250">MSAGTQYKCYIAPRTGCKFYSKQEVFRYLKSGKIDGKAPQTKRRTLNVLSADNVVSRIEKSPDGLPPGWTKEIKFRKKRGDGFRRDPYYTESATGYIFRSLRDVIRYLETGDVGIHVSKPKKMCTSAKDSTDNKPSSPVTAKRQKLTGNSAKRRLFESQCSNVKGATAEQISGSTIDEQCAEDVDSRSLGCTRKHPKTRKRKMVQVKKPSFTAEDKLAGSRDKKLLVNGVILESEDKNKELKTDQQLTQNTAMSELEVVQQENKVLLEAGNRKLSCSGVPLESSASNHTGNEVLLGPRYGKPSDNCMSMESDDTKQQIENQTLETHKHLVQNMVFSELEDEKQESGALLESRNEKLSGEVLPESGANNQVVNETLPELQGRKQSEAIVSEETKPLENGALPELQRRKQSEVIVSENTKPLENGARFESEVKTALEENCKSGTRLRSRKAKAEKATLPRRASKRLAGFEAEGVALDITPPKRSHRVATMQLEADHALESTPSSLAEQVSEQLDQLIFNLQVDPTHDVGSTLSFCAEQASKPNDESKFSLQADCSPCTPQGNKGTEGQPEKHVDCTPLGNKRTEEQPEKPLVEEPQLDEKPEYPPILPFGDSWLDPCIEFAFKTLTGDIPEVMDTTAIEDYFQQQLEVSPPQNLASDGMLQSELLFQPSKDVVVGPVEGGKPEEKGKHH</sequence>
<dbReference type="EMBL" id="CM056810">
    <property type="protein sequence ID" value="KAJ8642832.1"/>
    <property type="molecule type" value="Genomic_DNA"/>
</dbReference>
<proteinExistence type="predicted"/>
<dbReference type="Proteomes" id="UP001234297">
    <property type="component" value="Chromosome 2"/>
</dbReference>
<comment type="caution">
    <text evidence="1">The sequence shown here is derived from an EMBL/GenBank/DDBJ whole genome shotgun (WGS) entry which is preliminary data.</text>
</comment>
<reference evidence="1 2" key="1">
    <citation type="journal article" date="2022" name="Hortic Res">
        <title>A haplotype resolved chromosomal level avocado genome allows analysis of novel avocado genes.</title>
        <authorList>
            <person name="Nath O."/>
            <person name="Fletcher S.J."/>
            <person name="Hayward A."/>
            <person name="Shaw L.M."/>
            <person name="Masouleh A.K."/>
            <person name="Furtado A."/>
            <person name="Henry R.J."/>
            <person name="Mitter N."/>
        </authorList>
    </citation>
    <scope>NUCLEOTIDE SEQUENCE [LARGE SCALE GENOMIC DNA]</scope>
    <source>
        <strain evidence="2">cv. Hass</strain>
    </source>
</reference>
<accession>A0ACC2MAZ8</accession>
<gene>
    <name evidence="1" type="ORF">MRB53_004580</name>
</gene>
<evidence type="ECO:0000313" key="1">
    <source>
        <dbReference type="EMBL" id="KAJ8642832.1"/>
    </source>
</evidence>
<organism evidence="1 2">
    <name type="scientific">Persea americana</name>
    <name type="common">Avocado</name>
    <dbReference type="NCBI Taxonomy" id="3435"/>
    <lineage>
        <taxon>Eukaryota</taxon>
        <taxon>Viridiplantae</taxon>
        <taxon>Streptophyta</taxon>
        <taxon>Embryophyta</taxon>
        <taxon>Tracheophyta</taxon>
        <taxon>Spermatophyta</taxon>
        <taxon>Magnoliopsida</taxon>
        <taxon>Magnoliidae</taxon>
        <taxon>Laurales</taxon>
        <taxon>Lauraceae</taxon>
        <taxon>Persea</taxon>
    </lineage>
</organism>